<dbReference type="Proteomes" id="UP000663879">
    <property type="component" value="Unassembled WGS sequence"/>
</dbReference>
<reference evidence="1" key="1">
    <citation type="submission" date="2021-02" db="EMBL/GenBank/DDBJ databases">
        <authorList>
            <person name="Nowell W R."/>
        </authorList>
    </citation>
    <scope>NUCLEOTIDE SEQUENCE</scope>
    <source>
        <strain evidence="1">Ploen Becks lab</strain>
    </source>
</reference>
<name>A0A814AKN8_9BILA</name>
<comment type="caution">
    <text evidence="1">The sequence shown here is derived from an EMBL/GenBank/DDBJ whole genome shotgun (WGS) entry which is preliminary data.</text>
</comment>
<evidence type="ECO:0000313" key="2">
    <source>
        <dbReference type="Proteomes" id="UP000663879"/>
    </source>
</evidence>
<dbReference type="AlphaFoldDB" id="A0A814AKN8"/>
<proteinExistence type="predicted"/>
<protein>
    <submittedName>
        <fullName evidence="1">Uncharacterized protein</fullName>
    </submittedName>
</protein>
<dbReference type="EMBL" id="CAJNOC010002159">
    <property type="protein sequence ID" value="CAF0916051.1"/>
    <property type="molecule type" value="Genomic_DNA"/>
</dbReference>
<sequence>MSSSSDDSVEDLPNINSVLYENSKTSLNEFISSIMAIKNRHSLPDNAINHILQLIRFILPNRNRCPKILRSYEKKFLENQDVTTHRVCSYCSTDLEQPINEYKNDHKYGDKNLLNIQATTWNKYVTGLMEVLFTFDERLKGRIYGENSKKEPKRIPLSPNHVELLKQCSLIKAKASPDQLEKVWKDAMNIANRKC</sequence>
<gene>
    <name evidence="1" type="ORF">OXX778_LOCUS12152</name>
</gene>
<accession>A0A814AKN8</accession>
<evidence type="ECO:0000313" key="1">
    <source>
        <dbReference type="EMBL" id="CAF0916051.1"/>
    </source>
</evidence>
<organism evidence="1 2">
    <name type="scientific">Brachionus calyciflorus</name>
    <dbReference type="NCBI Taxonomy" id="104777"/>
    <lineage>
        <taxon>Eukaryota</taxon>
        <taxon>Metazoa</taxon>
        <taxon>Spiralia</taxon>
        <taxon>Gnathifera</taxon>
        <taxon>Rotifera</taxon>
        <taxon>Eurotatoria</taxon>
        <taxon>Monogononta</taxon>
        <taxon>Pseudotrocha</taxon>
        <taxon>Ploima</taxon>
        <taxon>Brachionidae</taxon>
        <taxon>Brachionus</taxon>
    </lineage>
</organism>
<keyword evidence="2" id="KW-1185">Reference proteome</keyword>